<dbReference type="PANTHER" id="PTHR46986">
    <property type="entry name" value="ENDORIBONUCLEASE YBEY, CHLOROPLASTIC"/>
    <property type="match status" value="1"/>
</dbReference>
<evidence type="ECO:0000256" key="1">
    <source>
        <dbReference type="ARBA" id="ARBA00010875"/>
    </source>
</evidence>
<reference evidence="8 9" key="1">
    <citation type="submission" date="2019-02" db="EMBL/GenBank/DDBJ databases">
        <title>Deep-cultivation of Planctomycetes and their phenomic and genomic characterization uncovers novel biology.</title>
        <authorList>
            <person name="Wiegand S."/>
            <person name="Jogler M."/>
            <person name="Boedeker C."/>
            <person name="Pinto D."/>
            <person name="Vollmers J."/>
            <person name="Rivas-Marin E."/>
            <person name="Kohn T."/>
            <person name="Peeters S.H."/>
            <person name="Heuer A."/>
            <person name="Rast P."/>
            <person name="Oberbeckmann S."/>
            <person name="Bunk B."/>
            <person name="Jeske O."/>
            <person name="Meyerdierks A."/>
            <person name="Storesund J.E."/>
            <person name="Kallscheuer N."/>
            <person name="Luecker S."/>
            <person name="Lage O.M."/>
            <person name="Pohl T."/>
            <person name="Merkel B.J."/>
            <person name="Hornburger P."/>
            <person name="Mueller R.-W."/>
            <person name="Bruemmer F."/>
            <person name="Labrenz M."/>
            <person name="Spormann A.M."/>
            <person name="Op den Camp H."/>
            <person name="Overmann J."/>
            <person name="Amann R."/>
            <person name="Jetten M.S.M."/>
            <person name="Mascher T."/>
            <person name="Medema M.H."/>
            <person name="Devos D.P."/>
            <person name="Kaster A.-K."/>
            <person name="Ovreas L."/>
            <person name="Rohde M."/>
            <person name="Galperin M.Y."/>
            <person name="Jogler C."/>
        </authorList>
    </citation>
    <scope>NUCLEOTIDE SEQUENCE [LARGE SCALE GENOMIC DNA]</scope>
    <source>
        <strain evidence="8 9">Mal33</strain>
    </source>
</reference>
<proteinExistence type="inferred from homology"/>
<feature type="binding site" evidence="7">
    <location>
        <position position="115"/>
    </location>
    <ligand>
        <name>Zn(2+)</name>
        <dbReference type="ChEBI" id="CHEBI:29105"/>
        <note>catalytic</note>
    </ligand>
</feature>
<dbReference type="SUPFAM" id="SSF55486">
    <property type="entry name" value="Metalloproteases ('zincins'), catalytic domain"/>
    <property type="match status" value="1"/>
</dbReference>
<dbReference type="Gene3D" id="3.40.390.30">
    <property type="entry name" value="Metalloproteases ('zincins'), catalytic domain"/>
    <property type="match status" value="1"/>
</dbReference>
<dbReference type="InterPro" id="IPR002036">
    <property type="entry name" value="YbeY"/>
</dbReference>
<keyword evidence="3 7" id="KW-0479">Metal-binding</keyword>
<evidence type="ECO:0000256" key="3">
    <source>
        <dbReference type="ARBA" id="ARBA00022723"/>
    </source>
</evidence>
<dbReference type="GO" id="GO:0008270">
    <property type="term" value="F:zinc ion binding"/>
    <property type="evidence" value="ECO:0007669"/>
    <property type="project" value="UniProtKB-UniRule"/>
</dbReference>
<dbReference type="GO" id="GO:0004222">
    <property type="term" value="F:metalloendopeptidase activity"/>
    <property type="evidence" value="ECO:0007669"/>
    <property type="project" value="InterPro"/>
</dbReference>
<dbReference type="PANTHER" id="PTHR46986:SF1">
    <property type="entry name" value="ENDORIBONUCLEASE YBEY, CHLOROPLASTIC"/>
    <property type="match status" value="1"/>
</dbReference>
<dbReference type="GO" id="GO:0004521">
    <property type="term" value="F:RNA endonuclease activity"/>
    <property type="evidence" value="ECO:0007669"/>
    <property type="project" value="UniProtKB-UniRule"/>
</dbReference>
<keyword evidence="9" id="KW-1185">Reference proteome</keyword>
<accession>A0A518J0C0</accession>
<organism evidence="8 9">
    <name type="scientific">Rosistilla oblonga</name>
    <dbReference type="NCBI Taxonomy" id="2527990"/>
    <lineage>
        <taxon>Bacteria</taxon>
        <taxon>Pseudomonadati</taxon>
        <taxon>Planctomycetota</taxon>
        <taxon>Planctomycetia</taxon>
        <taxon>Pirellulales</taxon>
        <taxon>Pirellulaceae</taxon>
        <taxon>Rosistilla</taxon>
    </lineage>
</organism>
<feature type="binding site" evidence="7">
    <location>
        <position position="111"/>
    </location>
    <ligand>
        <name>Zn(2+)</name>
        <dbReference type="ChEBI" id="CHEBI:29105"/>
        <note>catalytic</note>
    </ligand>
</feature>
<evidence type="ECO:0000313" key="8">
    <source>
        <dbReference type="EMBL" id="QDV58793.1"/>
    </source>
</evidence>
<dbReference type="EC" id="3.1.-.-" evidence="7"/>
<comment type="subcellular location">
    <subcellularLocation>
        <location evidence="7">Cytoplasm</location>
    </subcellularLocation>
</comment>
<dbReference type="HAMAP" id="MF_00009">
    <property type="entry name" value="Endoribonucl_YbeY"/>
    <property type="match status" value="1"/>
</dbReference>
<dbReference type="InterPro" id="IPR023091">
    <property type="entry name" value="MetalPrtase_cat_dom_sf_prd"/>
</dbReference>
<dbReference type="GO" id="GO:0005737">
    <property type="term" value="C:cytoplasm"/>
    <property type="evidence" value="ECO:0007669"/>
    <property type="project" value="UniProtKB-SubCell"/>
</dbReference>
<keyword evidence="7" id="KW-0963">Cytoplasm</keyword>
<feature type="binding site" evidence="7">
    <location>
        <position position="121"/>
    </location>
    <ligand>
        <name>Zn(2+)</name>
        <dbReference type="ChEBI" id="CHEBI:29105"/>
        <note>catalytic</note>
    </ligand>
</feature>
<dbReference type="GO" id="GO:0006364">
    <property type="term" value="P:rRNA processing"/>
    <property type="evidence" value="ECO:0007669"/>
    <property type="project" value="UniProtKB-UniRule"/>
</dbReference>
<gene>
    <name evidence="7 8" type="primary">ybeY</name>
    <name evidence="8" type="ORF">Mal33_48180</name>
</gene>
<keyword evidence="6 7" id="KW-0862">Zinc</keyword>
<comment type="cofactor">
    <cofactor evidence="7">
        <name>Zn(2+)</name>
        <dbReference type="ChEBI" id="CHEBI:29105"/>
    </cofactor>
    <text evidence="7">Binds 1 zinc ion.</text>
</comment>
<keyword evidence="2 7" id="KW-0540">Nuclease</keyword>
<evidence type="ECO:0000256" key="2">
    <source>
        <dbReference type="ARBA" id="ARBA00022722"/>
    </source>
</evidence>
<dbReference type="Proteomes" id="UP000316770">
    <property type="component" value="Chromosome"/>
</dbReference>
<evidence type="ECO:0000256" key="4">
    <source>
        <dbReference type="ARBA" id="ARBA00022759"/>
    </source>
</evidence>
<dbReference type="EMBL" id="CP036318">
    <property type="protein sequence ID" value="QDV58793.1"/>
    <property type="molecule type" value="Genomic_DNA"/>
</dbReference>
<keyword evidence="4 7" id="KW-0255">Endonuclease</keyword>
<dbReference type="NCBIfam" id="TIGR00043">
    <property type="entry name" value="rRNA maturation RNase YbeY"/>
    <property type="match status" value="1"/>
</dbReference>
<evidence type="ECO:0000256" key="6">
    <source>
        <dbReference type="ARBA" id="ARBA00022833"/>
    </source>
</evidence>
<evidence type="ECO:0000256" key="5">
    <source>
        <dbReference type="ARBA" id="ARBA00022801"/>
    </source>
</evidence>
<evidence type="ECO:0000313" key="9">
    <source>
        <dbReference type="Proteomes" id="UP000316770"/>
    </source>
</evidence>
<evidence type="ECO:0000256" key="7">
    <source>
        <dbReference type="HAMAP-Rule" id="MF_00009"/>
    </source>
</evidence>
<sequence length="161" mass="18213">MSDDLAVEINVQHEASFIDRPALESAVRLVAETYGICRGEVSIAIVDDDNMQRLNNQFLQHDYTTDCLSFVYDESEDSISGELILCADYAQREAAEFEWQPESELLLYAVHGMLHLMGMEDTTDEGRQAMRDEEREILLRLGIEGAKRHGLPTNSNPSEKC</sequence>
<keyword evidence="7" id="KW-0698">rRNA processing</keyword>
<dbReference type="Pfam" id="PF02130">
    <property type="entry name" value="YbeY"/>
    <property type="match status" value="1"/>
</dbReference>
<dbReference type="RefSeq" id="WP_145289508.1">
    <property type="nucleotide sequence ID" value="NZ_CP036292.1"/>
</dbReference>
<keyword evidence="7" id="KW-0690">Ribosome biogenesis</keyword>
<dbReference type="InterPro" id="IPR020549">
    <property type="entry name" value="YbeY_CS"/>
</dbReference>
<name>A0A518J0C0_9BACT</name>
<dbReference type="PROSITE" id="PS01306">
    <property type="entry name" value="UPF0054"/>
    <property type="match status" value="1"/>
</dbReference>
<comment type="function">
    <text evidence="7">Single strand-specific metallo-endoribonuclease involved in late-stage 70S ribosome quality control and in maturation of the 3' terminus of the 16S rRNA.</text>
</comment>
<comment type="similarity">
    <text evidence="1 7">Belongs to the endoribonuclease YbeY family.</text>
</comment>
<dbReference type="AlphaFoldDB" id="A0A518J0C0"/>
<protein>
    <recommendedName>
        <fullName evidence="7">Endoribonuclease YbeY</fullName>
        <ecNumber evidence="7">3.1.-.-</ecNumber>
    </recommendedName>
</protein>
<keyword evidence="5 7" id="KW-0378">Hydrolase</keyword>